<dbReference type="OrthoDB" id="9809391at2"/>
<name>A0A502CNV5_9MICO</name>
<dbReference type="PROSITE" id="PS50937">
    <property type="entry name" value="HTH_MERR_2"/>
    <property type="match status" value="1"/>
</dbReference>
<keyword evidence="3" id="KW-0010">Activator</keyword>
<dbReference type="Gene3D" id="1.10.1660.10">
    <property type="match status" value="1"/>
</dbReference>
<dbReference type="SUPFAM" id="SSF46955">
    <property type="entry name" value="Putative DNA-binding domain"/>
    <property type="match status" value="1"/>
</dbReference>
<sequence length="260" mass="29964">MTERTQTLLTVGQVAERLEITVRTLHHYDEIELLQPSERSPAGYRLYTEADLTRLQHVVVYRRLGFALEEIALLLDHPESVGQHLRRQRAAVQHRLDEMRDLVTAIDRALEREMNDEHATTEDMKELFGEGFEDAQAEAEQRWGDSDAWQQSQRRTKGYTKADWEQVKAESDALHKGFTDAMDAGEPPTSDAAMDAAEAHRLNINERFYDCPPQFHRNLADMYVSDPRFTATYDEIRPGMAHYVRDAIHANADRQERQGG</sequence>
<reference evidence="7 8" key="1">
    <citation type="journal article" date="2019" name="Environ. Microbiol.">
        <title>Species interactions and distinct microbial communities in high Arctic permafrost affected cryosols are associated with the CH4 and CO2 gas fluxes.</title>
        <authorList>
            <person name="Altshuler I."/>
            <person name="Hamel J."/>
            <person name="Turney S."/>
            <person name="Magnuson E."/>
            <person name="Levesque R."/>
            <person name="Greer C."/>
            <person name="Whyte L.G."/>
        </authorList>
    </citation>
    <scope>NUCLEOTIDE SEQUENCE [LARGE SCALE GENOMIC DNA]</scope>
    <source>
        <strain evidence="7 8">S9.3A</strain>
    </source>
</reference>
<proteinExistence type="predicted"/>
<dbReference type="GO" id="GO:0003700">
    <property type="term" value="F:DNA-binding transcription factor activity"/>
    <property type="evidence" value="ECO:0007669"/>
    <property type="project" value="InterPro"/>
</dbReference>
<dbReference type="Gene3D" id="1.10.490.50">
    <property type="entry name" value="Antibiotic binding domain of TipA-like multidrug resistance regulators"/>
    <property type="match status" value="1"/>
</dbReference>
<evidence type="ECO:0000256" key="5">
    <source>
        <dbReference type="SAM" id="MobiDB-lite"/>
    </source>
</evidence>
<comment type="caution">
    <text evidence="7">The sequence shown here is derived from an EMBL/GenBank/DDBJ whole genome shotgun (WGS) entry which is preliminary data.</text>
</comment>
<dbReference type="PANTHER" id="PTHR30204">
    <property type="entry name" value="REDOX-CYCLING DRUG-SENSING TRANSCRIPTIONAL ACTIVATOR SOXR"/>
    <property type="match status" value="1"/>
</dbReference>
<dbReference type="InterPro" id="IPR012925">
    <property type="entry name" value="TipAS_dom"/>
</dbReference>
<gene>
    <name evidence="7" type="ORF">EAH86_15285</name>
</gene>
<keyword evidence="8" id="KW-1185">Reference proteome</keyword>
<keyword evidence="1" id="KW-0805">Transcription regulation</keyword>
<dbReference type="PANTHER" id="PTHR30204:SF90">
    <property type="entry name" value="HTH-TYPE TRANSCRIPTIONAL ACTIVATOR MTA"/>
    <property type="match status" value="1"/>
</dbReference>
<feature type="region of interest" description="Disordered" evidence="5">
    <location>
        <begin position="142"/>
        <end position="161"/>
    </location>
</feature>
<evidence type="ECO:0000313" key="7">
    <source>
        <dbReference type="EMBL" id="TPG14907.1"/>
    </source>
</evidence>
<dbReference type="Pfam" id="PF07739">
    <property type="entry name" value="TipAS"/>
    <property type="match status" value="1"/>
</dbReference>
<evidence type="ECO:0000256" key="4">
    <source>
        <dbReference type="ARBA" id="ARBA00023163"/>
    </source>
</evidence>
<dbReference type="SMART" id="SM00422">
    <property type="entry name" value="HTH_MERR"/>
    <property type="match status" value="1"/>
</dbReference>
<feature type="domain" description="HTH merR-type" evidence="6">
    <location>
        <begin position="8"/>
        <end position="77"/>
    </location>
</feature>
<dbReference type="EMBL" id="RCZM01000005">
    <property type="protein sequence ID" value="TPG14907.1"/>
    <property type="molecule type" value="Genomic_DNA"/>
</dbReference>
<dbReference type="GO" id="GO:0003677">
    <property type="term" value="F:DNA binding"/>
    <property type="evidence" value="ECO:0007669"/>
    <property type="project" value="UniProtKB-KW"/>
</dbReference>
<evidence type="ECO:0000313" key="8">
    <source>
        <dbReference type="Proteomes" id="UP000317722"/>
    </source>
</evidence>
<dbReference type="InterPro" id="IPR047057">
    <property type="entry name" value="MerR_fam"/>
</dbReference>
<dbReference type="InterPro" id="IPR000551">
    <property type="entry name" value="MerR-type_HTH_dom"/>
</dbReference>
<dbReference type="InterPro" id="IPR036244">
    <property type="entry name" value="TipA-like_antibiotic-bd"/>
</dbReference>
<dbReference type="Pfam" id="PF13411">
    <property type="entry name" value="MerR_1"/>
    <property type="match status" value="1"/>
</dbReference>
<dbReference type="InterPro" id="IPR009061">
    <property type="entry name" value="DNA-bd_dom_put_sf"/>
</dbReference>
<evidence type="ECO:0000256" key="1">
    <source>
        <dbReference type="ARBA" id="ARBA00023015"/>
    </source>
</evidence>
<dbReference type="CDD" id="cd01106">
    <property type="entry name" value="HTH_TipAL-Mta"/>
    <property type="match status" value="1"/>
</dbReference>
<dbReference type="Proteomes" id="UP000317722">
    <property type="component" value="Unassembled WGS sequence"/>
</dbReference>
<keyword evidence="2" id="KW-0238">DNA-binding</keyword>
<protein>
    <submittedName>
        <fullName evidence="7">MerR family transcriptional regulator</fullName>
    </submittedName>
</protein>
<evidence type="ECO:0000259" key="6">
    <source>
        <dbReference type="PROSITE" id="PS50937"/>
    </source>
</evidence>
<evidence type="ECO:0000256" key="3">
    <source>
        <dbReference type="ARBA" id="ARBA00023159"/>
    </source>
</evidence>
<evidence type="ECO:0000256" key="2">
    <source>
        <dbReference type="ARBA" id="ARBA00023125"/>
    </source>
</evidence>
<dbReference type="SUPFAM" id="SSF89082">
    <property type="entry name" value="Antibiotic binding domain of TipA-like multidrug resistance regulators"/>
    <property type="match status" value="1"/>
</dbReference>
<dbReference type="AlphaFoldDB" id="A0A502CNV5"/>
<keyword evidence="4" id="KW-0804">Transcription</keyword>
<dbReference type="RefSeq" id="WP_140742244.1">
    <property type="nucleotide sequence ID" value="NZ_RCZM01000005.1"/>
</dbReference>
<organism evidence="7 8">
    <name type="scientific">Pedococcus bigeumensis</name>
    <dbReference type="NCBI Taxonomy" id="433644"/>
    <lineage>
        <taxon>Bacteria</taxon>
        <taxon>Bacillati</taxon>
        <taxon>Actinomycetota</taxon>
        <taxon>Actinomycetes</taxon>
        <taxon>Micrococcales</taxon>
        <taxon>Intrasporangiaceae</taxon>
        <taxon>Pedococcus</taxon>
    </lineage>
</organism>
<accession>A0A502CNV5</accession>
<dbReference type="PRINTS" id="PR00040">
    <property type="entry name" value="HTHMERR"/>
</dbReference>